<gene>
    <name evidence="1" type="ORF">K1T71_001781</name>
</gene>
<dbReference type="Proteomes" id="UP000824533">
    <property type="component" value="Linkage Group LG03"/>
</dbReference>
<sequence length="156" mass="18720">MENRFVLNSVVLIDLVILTSGWQFFASLSDFKLYGATPEAEHLHSEYFFGECRRKDKKFLTHVYLDHIDILGKLIVRGWIDVPRIPTCMILRGTTYQEHLFRATAYNFQMCVPRITYCHTGHRFRYYYYEWYIPVDMEGGMNWDIFFYGPTELSWQ</sequence>
<protein>
    <submittedName>
        <fullName evidence="1">Uncharacterized protein</fullName>
    </submittedName>
</protein>
<dbReference type="EMBL" id="CM034389">
    <property type="protein sequence ID" value="KAJ0182412.1"/>
    <property type="molecule type" value="Genomic_DNA"/>
</dbReference>
<comment type="caution">
    <text evidence="1">The sequence shown here is derived from an EMBL/GenBank/DDBJ whole genome shotgun (WGS) entry which is preliminary data.</text>
</comment>
<organism evidence="1 2">
    <name type="scientific">Dendrolimus kikuchii</name>
    <dbReference type="NCBI Taxonomy" id="765133"/>
    <lineage>
        <taxon>Eukaryota</taxon>
        <taxon>Metazoa</taxon>
        <taxon>Ecdysozoa</taxon>
        <taxon>Arthropoda</taxon>
        <taxon>Hexapoda</taxon>
        <taxon>Insecta</taxon>
        <taxon>Pterygota</taxon>
        <taxon>Neoptera</taxon>
        <taxon>Endopterygota</taxon>
        <taxon>Lepidoptera</taxon>
        <taxon>Glossata</taxon>
        <taxon>Ditrysia</taxon>
        <taxon>Bombycoidea</taxon>
        <taxon>Lasiocampidae</taxon>
        <taxon>Dendrolimus</taxon>
    </lineage>
</organism>
<accession>A0ACC1DFM0</accession>
<keyword evidence="2" id="KW-1185">Reference proteome</keyword>
<proteinExistence type="predicted"/>
<name>A0ACC1DFM0_9NEOP</name>
<evidence type="ECO:0000313" key="2">
    <source>
        <dbReference type="Proteomes" id="UP000824533"/>
    </source>
</evidence>
<reference evidence="1 2" key="1">
    <citation type="journal article" date="2021" name="Front. Genet.">
        <title>Chromosome-Level Genome Assembly Reveals Significant Gene Expansion in the Toll and IMD Signaling Pathways of Dendrolimus kikuchii.</title>
        <authorList>
            <person name="Zhou J."/>
            <person name="Wu P."/>
            <person name="Xiong Z."/>
            <person name="Liu N."/>
            <person name="Zhao N."/>
            <person name="Ji M."/>
            <person name="Qiu Y."/>
            <person name="Yang B."/>
        </authorList>
    </citation>
    <scope>NUCLEOTIDE SEQUENCE [LARGE SCALE GENOMIC DNA]</scope>
    <source>
        <strain evidence="1">Ann1</strain>
    </source>
</reference>
<evidence type="ECO:0000313" key="1">
    <source>
        <dbReference type="EMBL" id="KAJ0182412.1"/>
    </source>
</evidence>